<dbReference type="GO" id="GO:0004822">
    <property type="term" value="F:isoleucine-tRNA ligase activity"/>
    <property type="evidence" value="ECO:0007669"/>
    <property type="project" value="UniProtKB-UniRule"/>
</dbReference>
<keyword evidence="10" id="KW-0862">Zinc</keyword>
<reference evidence="13 14" key="1">
    <citation type="journal article" date="2017" name="ISME J.">
        <title>Tremblaya phenacola PPER: an evolutionary beta-gammaproteobacterium collage.</title>
        <authorList>
            <person name="Gil R."/>
            <person name="Vargas-Chavez C."/>
            <person name="Lopez-Madrigal S."/>
            <person name="Santos-Garcia D."/>
            <person name="Latorre A."/>
            <person name="Moya A."/>
        </authorList>
    </citation>
    <scope>NUCLEOTIDE SEQUENCE [LARGE SCALE GENOMIC DNA]</scope>
    <source>
        <strain evidence="13 14">PPER</strain>
    </source>
</reference>
<feature type="binding site" evidence="10">
    <location>
        <position position="938"/>
    </location>
    <ligand>
        <name>Zn(2+)</name>
        <dbReference type="ChEBI" id="CHEBI:29105"/>
    </ligand>
</feature>
<dbReference type="InterPro" id="IPR009008">
    <property type="entry name" value="Val/Leu/Ile-tRNA-synth_edit"/>
</dbReference>
<dbReference type="PRINTS" id="PR00984">
    <property type="entry name" value="TRNASYNTHILE"/>
</dbReference>
<dbReference type="GO" id="GO:0005829">
    <property type="term" value="C:cytosol"/>
    <property type="evidence" value="ECO:0007669"/>
    <property type="project" value="TreeGrafter"/>
</dbReference>
<keyword evidence="5 10" id="KW-0067">ATP-binding</keyword>
<comment type="similarity">
    <text evidence="1 10">Belongs to the class-I aminoacyl-tRNA synthetase family. IleS type 1 subfamily.</text>
</comment>
<feature type="binding site" evidence="10">
    <location>
        <position position="628"/>
    </location>
    <ligand>
        <name>ATP</name>
        <dbReference type="ChEBI" id="CHEBI:30616"/>
    </ligand>
</feature>
<comment type="catalytic activity">
    <reaction evidence="9 10">
        <text>tRNA(Ile) + L-isoleucine + ATP = L-isoleucyl-tRNA(Ile) + AMP + diphosphate</text>
        <dbReference type="Rhea" id="RHEA:11060"/>
        <dbReference type="Rhea" id="RHEA-COMP:9666"/>
        <dbReference type="Rhea" id="RHEA-COMP:9695"/>
        <dbReference type="ChEBI" id="CHEBI:30616"/>
        <dbReference type="ChEBI" id="CHEBI:33019"/>
        <dbReference type="ChEBI" id="CHEBI:58045"/>
        <dbReference type="ChEBI" id="CHEBI:78442"/>
        <dbReference type="ChEBI" id="CHEBI:78528"/>
        <dbReference type="ChEBI" id="CHEBI:456215"/>
        <dbReference type="EC" id="6.1.1.5"/>
    </reaction>
</comment>
<dbReference type="PANTHER" id="PTHR42765">
    <property type="entry name" value="SOLEUCYL-TRNA SYNTHETASE"/>
    <property type="match status" value="1"/>
</dbReference>
<dbReference type="Pfam" id="PF08264">
    <property type="entry name" value="Anticodon_1"/>
    <property type="match status" value="1"/>
</dbReference>
<evidence type="ECO:0000256" key="5">
    <source>
        <dbReference type="ARBA" id="ARBA00022840"/>
    </source>
</evidence>
<comment type="caution">
    <text evidence="13">The sequence shown here is derived from an EMBL/GenBank/DDBJ whole genome shotgun (WGS) entry which is preliminary data.</text>
</comment>
<proteinExistence type="inferred from homology"/>
<dbReference type="CDD" id="cd07960">
    <property type="entry name" value="Anticodon_Ia_Ile_BEm"/>
    <property type="match status" value="1"/>
</dbReference>
<feature type="binding site" evidence="10">
    <location>
        <position position="584"/>
    </location>
    <ligand>
        <name>L-isoleucyl-5'-AMP</name>
        <dbReference type="ChEBI" id="CHEBI:178002"/>
    </ligand>
</feature>
<dbReference type="SUPFAM" id="SSF50677">
    <property type="entry name" value="ValRS/IleRS/LeuRS editing domain"/>
    <property type="match status" value="1"/>
</dbReference>
<dbReference type="GO" id="GO:0000049">
    <property type="term" value="F:tRNA binding"/>
    <property type="evidence" value="ECO:0007669"/>
    <property type="project" value="InterPro"/>
</dbReference>
<evidence type="ECO:0000256" key="3">
    <source>
        <dbReference type="ARBA" id="ARBA00022598"/>
    </source>
</evidence>
<evidence type="ECO:0000259" key="11">
    <source>
        <dbReference type="Pfam" id="PF00133"/>
    </source>
</evidence>
<dbReference type="InterPro" id="IPR002301">
    <property type="entry name" value="Ile-tRNA-ligase"/>
</dbReference>
<evidence type="ECO:0000256" key="2">
    <source>
        <dbReference type="ARBA" id="ARBA00022490"/>
    </source>
</evidence>
<dbReference type="Gene3D" id="1.10.730.20">
    <property type="match status" value="1"/>
</dbReference>
<dbReference type="STRING" id="1266371.TPPAVE_209"/>
<comment type="cofactor">
    <cofactor evidence="10">
        <name>Zn(2+)</name>
        <dbReference type="ChEBI" id="CHEBI:29105"/>
    </cofactor>
    <text evidence="10">Binds 1 zinc ion per subunit.</text>
</comment>
<feature type="short sequence motif" description="'HIGH' region" evidence="10">
    <location>
        <begin position="60"/>
        <end position="70"/>
    </location>
</feature>
<evidence type="ECO:0000256" key="7">
    <source>
        <dbReference type="ARBA" id="ARBA00023146"/>
    </source>
</evidence>
<dbReference type="OrthoDB" id="9810365at2"/>
<keyword evidence="7 10" id="KW-0030">Aminoacyl-tRNA synthetase</keyword>
<feature type="domain" description="Methionyl/Valyl/Leucyl/Isoleucyl-tRNA synthetase anticodon-binding" evidence="12">
    <location>
        <begin position="708"/>
        <end position="845"/>
    </location>
</feature>
<feature type="binding site" evidence="10">
    <location>
        <position position="925"/>
    </location>
    <ligand>
        <name>Zn(2+)</name>
        <dbReference type="ChEBI" id="CHEBI:29105"/>
    </ligand>
</feature>
<dbReference type="InterPro" id="IPR001412">
    <property type="entry name" value="aa-tRNA-synth_I_CS"/>
</dbReference>
<dbReference type="SUPFAM" id="SSF47323">
    <property type="entry name" value="Anticodon-binding domain of a subclass of class I aminoacyl-tRNA synthetases"/>
    <property type="match status" value="1"/>
</dbReference>
<dbReference type="SUPFAM" id="SSF52374">
    <property type="entry name" value="Nucleotidylyl transferase"/>
    <property type="match status" value="1"/>
</dbReference>
<keyword evidence="14" id="KW-1185">Reference proteome</keyword>
<keyword evidence="6 10" id="KW-0648">Protein biosynthesis</keyword>
<evidence type="ECO:0000256" key="4">
    <source>
        <dbReference type="ARBA" id="ARBA00022741"/>
    </source>
</evidence>
<dbReference type="InterPro" id="IPR002300">
    <property type="entry name" value="aa-tRNA-synth_Ia"/>
</dbReference>
<dbReference type="InterPro" id="IPR013155">
    <property type="entry name" value="M/V/L/I-tRNA-synth_anticd-bd"/>
</dbReference>
<dbReference type="InterPro" id="IPR033708">
    <property type="entry name" value="Anticodon_Ile_BEm"/>
</dbReference>
<gene>
    <name evidence="10 13" type="primary">ileS</name>
    <name evidence="13" type="ORF">TPPER_00123</name>
</gene>
<dbReference type="GO" id="GO:0006428">
    <property type="term" value="P:isoleucyl-tRNA aminoacylation"/>
    <property type="evidence" value="ECO:0007669"/>
    <property type="project" value="UniProtKB-UniRule"/>
</dbReference>
<dbReference type="InterPro" id="IPR009080">
    <property type="entry name" value="tRNAsynth_Ia_anticodon-bd"/>
</dbReference>
<dbReference type="PROSITE" id="PS00178">
    <property type="entry name" value="AA_TRNA_LIGASE_I"/>
    <property type="match status" value="1"/>
</dbReference>
<dbReference type="PANTHER" id="PTHR42765:SF1">
    <property type="entry name" value="ISOLEUCINE--TRNA LIGASE, MITOCHONDRIAL"/>
    <property type="match status" value="1"/>
</dbReference>
<comment type="function">
    <text evidence="8 10">Catalyzes the attachment of isoleucine to tRNA(Ile). As IleRS can inadvertently accommodate and process structurally similar amino acids such as valine, to avoid such errors it has two additional distinct tRNA(Ile)-dependent editing activities. One activity is designated as 'pretransfer' editing and involves the hydrolysis of activated Val-AMP. The other activity is designated 'posttransfer' editing and involves deacylation of mischarged Val-tRNA(Ile).</text>
</comment>
<sequence length="952" mass="109509">MYNYIKPLNLSLPTTSFPMRACLVDVEPKLISRWYNEYIYKAIRYTKKTKKVYYIHDGPPYANGQIHIGHAVNKTLKDIIIKSKELMGYNCIYIPGWDCHGLPIEIKLEYILYKLSIQYNTISFYTYCIKYASKQVFIQKESFIRLGVICGWERAYLTMSNAVISNAIRTLSKVSNKTYLYRDNKPVYWCFRCLSSLAEAEIEYRSHLTNSVYILFKTIDTKKIASIFGLYKTNSKYSNEPISLIAWTTTTWSIPANQAVAVNPNIVYQLIKTETSYYILASCLAYNTMKKLNIVSWVLIGSVKGNHLESIRTYHPIKSSIVPVVLSEYVTADVGTGLVHIASAHGLEDYYIGKRYALNRISIVSEQGSYIIDSCLLDSCYILHGLSIYKPNSKATNNIEALLVNNSSLLYMDSIAHDYPYCWRHKEAVIYRTTPQWFIKTNSISLVKRTIHSINNISWVPKWGQERMGSMIVNRPDWCISRQRSWGTPIPIYTHSKPNDIHPRTSELLDKAAILTEIYGIEAWHMVDRSLGNNMHMHMHPTISHYNKCSSILDVWFESGAAYYYLIGKLSLKFGVKLPDLCLEGSDQYRGWFMVLLILANIITEDLPYRESLTHGFVVDADGFKMSKSIGNVINPLSLIEVYGADVFRIWVSLNDFTKEVQVSEEAIKRSSDIYRRIRNTIRFLLASLTGFHSKRSAISFKDMLELDRWLISCAYRVQKDIIDAYNRYLFHIVIKRVMQYCSIELGAYYIDIVKDRSYTASVKSNAHMSCLTAIYHILEAMVLWVSPIVSFTAYEICGYKYGERDSYIYSEEWHSCLSFASLNMDKPYWNIMMYVRSEANKVIELERLRGLIGSSLEVCAALYVDDGLAFKLLKLGNELPFLLLVSETIILNYNEADKVAVQNNIAEVLKVSIKKASGIRCFRCWHYTSESNICNRCVSNLIGVGERRLSI</sequence>
<evidence type="ECO:0000313" key="13">
    <source>
        <dbReference type="EMBL" id="PHN16281.1"/>
    </source>
</evidence>
<comment type="subunit">
    <text evidence="10">Monomer.</text>
</comment>
<feature type="short sequence motif" description="'KMSKS' region" evidence="10">
    <location>
        <begin position="625"/>
        <end position="629"/>
    </location>
</feature>
<dbReference type="GO" id="GO:0005524">
    <property type="term" value="F:ATP binding"/>
    <property type="evidence" value="ECO:0007669"/>
    <property type="project" value="UniProtKB-UniRule"/>
</dbReference>
<evidence type="ECO:0000256" key="8">
    <source>
        <dbReference type="ARBA" id="ARBA00025217"/>
    </source>
</evidence>
<keyword evidence="2 10" id="KW-0963">Cytoplasm</keyword>
<evidence type="ECO:0000259" key="12">
    <source>
        <dbReference type="Pfam" id="PF08264"/>
    </source>
</evidence>
<dbReference type="GO" id="GO:0002161">
    <property type="term" value="F:aminoacyl-tRNA deacylase activity"/>
    <property type="evidence" value="ECO:0007669"/>
    <property type="project" value="InterPro"/>
</dbReference>
<dbReference type="NCBIfam" id="TIGR00392">
    <property type="entry name" value="ileS"/>
    <property type="match status" value="1"/>
</dbReference>
<evidence type="ECO:0000256" key="1">
    <source>
        <dbReference type="ARBA" id="ARBA00006887"/>
    </source>
</evidence>
<dbReference type="RefSeq" id="WP_099336857.1">
    <property type="nucleotide sequence ID" value="NZ_MKGN01000012.1"/>
</dbReference>
<name>A0A2G0V729_9PROT</name>
<dbReference type="Proteomes" id="UP000222818">
    <property type="component" value="Unassembled WGS sequence"/>
</dbReference>
<comment type="domain">
    <text evidence="10">IleRS has two distinct active sites: one for aminoacylation and one for editing. The misactivated valine is translocated from the active site to the editing site, which sterically excludes the correctly activated isoleucine. The single editing site contains two valyl binding pockets, one specific for each substrate (Val-AMP or Val-tRNA(Ile)).</text>
</comment>
<protein>
    <recommendedName>
        <fullName evidence="10">Isoleucine--tRNA ligase</fullName>
        <ecNumber evidence="10">6.1.1.5</ecNumber>
    </recommendedName>
    <alternativeName>
        <fullName evidence="10">Isoleucyl-tRNA synthetase</fullName>
        <shortName evidence="10">IleRS</shortName>
    </alternativeName>
</protein>
<evidence type="ECO:0000256" key="9">
    <source>
        <dbReference type="ARBA" id="ARBA00048359"/>
    </source>
</evidence>
<dbReference type="EC" id="6.1.1.5" evidence="10"/>
<accession>A0A2G0V729</accession>
<feature type="binding site" evidence="10">
    <location>
        <position position="935"/>
    </location>
    <ligand>
        <name>Zn(2+)</name>
        <dbReference type="ChEBI" id="CHEBI:29105"/>
    </ligand>
</feature>
<dbReference type="EMBL" id="MKGN01000012">
    <property type="protein sequence ID" value="PHN16281.1"/>
    <property type="molecule type" value="Genomic_DNA"/>
</dbReference>
<keyword evidence="4 10" id="KW-0547">Nucleotide-binding</keyword>
<evidence type="ECO:0000256" key="6">
    <source>
        <dbReference type="ARBA" id="ARBA00022917"/>
    </source>
</evidence>
<dbReference type="InterPro" id="IPR014729">
    <property type="entry name" value="Rossmann-like_a/b/a_fold"/>
</dbReference>
<dbReference type="Gene3D" id="3.40.50.620">
    <property type="entry name" value="HUPs"/>
    <property type="match status" value="2"/>
</dbReference>
<evidence type="ECO:0000313" key="14">
    <source>
        <dbReference type="Proteomes" id="UP000222818"/>
    </source>
</evidence>
<dbReference type="GO" id="GO:0008270">
    <property type="term" value="F:zinc ion binding"/>
    <property type="evidence" value="ECO:0007669"/>
    <property type="project" value="UniProtKB-UniRule"/>
</dbReference>
<feature type="binding site" evidence="10">
    <location>
        <position position="922"/>
    </location>
    <ligand>
        <name>Zn(2+)</name>
        <dbReference type="ChEBI" id="CHEBI:29105"/>
    </ligand>
</feature>
<keyword evidence="10" id="KW-0479">Metal-binding</keyword>
<comment type="subcellular location">
    <subcellularLocation>
        <location evidence="10">Cytoplasm</location>
    </subcellularLocation>
</comment>
<dbReference type="InterPro" id="IPR023585">
    <property type="entry name" value="Ile-tRNA-ligase_type1"/>
</dbReference>
<keyword evidence="3 10" id="KW-0436">Ligase</keyword>
<evidence type="ECO:0000256" key="10">
    <source>
        <dbReference type="HAMAP-Rule" id="MF_02002"/>
    </source>
</evidence>
<feature type="domain" description="Aminoacyl-tRNA synthetase class Ia" evidence="11">
    <location>
        <begin position="30"/>
        <end position="663"/>
    </location>
</feature>
<dbReference type="Pfam" id="PF00133">
    <property type="entry name" value="tRNA-synt_1"/>
    <property type="match status" value="1"/>
</dbReference>
<dbReference type="HAMAP" id="MF_02002">
    <property type="entry name" value="Ile_tRNA_synth_type1"/>
    <property type="match status" value="1"/>
</dbReference>
<dbReference type="AlphaFoldDB" id="A0A2G0V729"/>
<organism evidence="13 14">
    <name type="scientific">Candidatus Tremblayella phenacoccinincola</name>
    <dbReference type="NCBI Taxonomy" id="1010676"/>
    <lineage>
        <taxon>Bacteria</taxon>
        <taxon>Pseudomonadati</taxon>
        <taxon>Pseudomonadota</taxon>
        <taxon>Betaproteobacteria</taxon>
        <taxon>Candidatus Tremblayella</taxon>
    </lineage>
</organism>
<dbReference type="InterPro" id="IPR050081">
    <property type="entry name" value="Ile-tRNA_ligase"/>
</dbReference>
<dbReference type="Gene3D" id="3.90.740.10">
    <property type="entry name" value="Valyl/Leucyl/Isoleucyl-tRNA synthetase, editing domain"/>
    <property type="match status" value="1"/>
</dbReference>